<dbReference type="Pfam" id="PF00480">
    <property type="entry name" value="ROK"/>
    <property type="match status" value="1"/>
</dbReference>
<evidence type="ECO:0000313" key="2">
    <source>
        <dbReference type="EMBL" id="GGO66455.1"/>
    </source>
</evidence>
<reference evidence="3" key="1">
    <citation type="journal article" date="2019" name="Int. J. Syst. Evol. Microbiol.">
        <title>The Global Catalogue of Microorganisms (GCM) 10K type strain sequencing project: providing services to taxonomists for standard genome sequencing and annotation.</title>
        <authorList>
            <consortium name="The Broad Institute Genomics Platform"/>
            <consortium name="The Broad Institute Genome Sequencing Center for Infectious Disease"/>
            <person name="Wu L."/>
            <person name="Ma J."/>
        </authorList>
    </citation>
    <scope>NUCLEOTIDE SEQUENCE [LARGE SCALE GENOMIC DNA]</scope>
    <source>
        <strain evidence="3">CGMCC 4.7181</strain>
    </source>
</reference>
<organism evidence="2 3">
    <name type="scientific">Microbacterium nanhaiense</name>
    <dbReference type="NCBI Taxonomy" id="1301026"/>
    <lineage>
        <taxon>Bacteria</taxon>
        <taxon>Bacillati</taxon>
        <taxon>Actinomycetota</taxon>
        <taxon>Actinomycetes</taxon>
        <taxon>Micrococcales</taxon>
        <taxon>Microbacteriaceae</taxon>
        <taxon>Microbacterium</taxon>
    </lineage>
</organism>
<keyword evidence="3" id="KW-1185">Reference proteome</keyword>
<evidence type="ECO:0000256" key="1">
    <source>
        <dbReference type="ARBA" id="ARBA00006479"/>
    </source>
</evidence>
<name>A0ABQ2N387_9MICO</name>
<evidence type="ECO:0000313" key="3">
    <source>
        <dbReference type="Proteomes" id="UP000638043"/>
    </source>
</evidence>
<accession>A0ABQ2N387</accession>
<dbReference type="InterPro" id="IPR043129">
    <property type="entry name" value="ATPase_NBD"/>
</dbReference>
<dbReference type="RefSeq" id="WP_188702664.1">
    <property type="nucleotide sequence ID" value="NZ_BMMQ01000009.1"/>
</dbReference>
<sequence>MTRYALAIDLGGTKIEAGLVSEAGEVLAASRNRVPTGRDITADGLARAVSTVVAHALDHLPQGADFAGAGIGSAGPVSLADGTIHPVNMPNAFGFGLVEAVRDAVIVDLGASDVDVTMRHDGGALAMAESWLGAARGTTASLSIVVSTGVGGGIVIGGRPIGGRTGNAGHLGQTHAAEQGGELTLEEVASGPSSVRWAQLNGWQGTTGEQLSDDARRGDRVARAAIERSAEAVGRALADASTLLDLEVIAISGGFSFVADDYVELVAASLAKWAELPYARATRVVRSGLGADGPLIGAAALALRP</sequence>
<proteinExistence type="inferred from homology"/>
<dbReference type="PANTHER" id="PTHR18964:SF169">
    <property type="entry name" value="N-ACETYLMANNOSAMINE KINASE"/>
    <property type="match status" value="1"/>
</dbReference>
<protein>
    <submittedName>
        <fullName evidence="2">Glucokinase</fullName>
    </submittedName>
</protein>
<dbReference type="PANTHER" id="PTHR18964">
    <property type="entry name" value="ROK (REPRESSOR, ORF, KINASE) FAMILY"/>
    <property type="match status" value="1"/>
</dbReference>
<comment type="caution">
    <text evidence="2">The sequence shown here is derived from an EMBL/GenBank/DDBJ whole genome shotgun (WGS) entry which is preliminary data.</text>
</comment>
<gene>
    <name evidence="2" type="ORF">GCM10010910_25940</name>
</gene>
<dbReference type="Gene3D" id="3.30.420.40">
    <property type="match status" value="2"/>
</dbReference>
<dbReference type="Proteomes" id="UP000638043">
    <property type="component" value="Unassembled WGS sequence"/>
</dbReference>
<dbReference type="EMBL" id="BMMQ01000009">
    <property type="protein sequence ID" value="GGO66455.1"/>
    <property type="molecule type" value="Genomic_DNA"/>
</dbReference>
<dbReference type="InterPro" id="IPR000600">
    <property type="entry name" value="ROK"/>
</dbReference>
<comment type="similarity">
    <text evidence="1">Belongs to the ROK (NagC/XylR) family.</text>
</comment>
<dbReference type="SUPFAM" id="SSF53067">
    <property type="entry name" value="Actin-like ATPase domain"/>
    <property type="match status" value="1"/>
</dbReference>